<reference evidence="1 2" key="1">
    <citation type="submission" date="2019-11" db="EMBL/GenBank/DDBJ databases">
        <title>Novel species isolated from a subtropical stream in China.</title>
        <authorList>
            <person name="Lu H."/>
        </authorList>
    </citation>
    <scope>NUCLEOTIDE SEQUENCE [LARGE SCALE GENOMIC DNA]</scope>
    <source>
        <strain evidence="1 2">FT25W</strain>
    </source>
</reference>
<dbReference type="AlphaFoldDB" id="A0A6L5QD60"/>
<gene>
    <name evidence="1" type="ORF">GJ697_06245</name>
</gene>
<evidence type="ECO:0000313" key="1">
    <source>
        <dbReference type="EMBL" id="MRX07428.1"/>
    </source>
</evidence>
<dbReference type="EMBL" id="WKJM01000004">
    <property type="protein sequence ID" value="MRX07428.1"/>
    <property type="molecule type" value="Genomic_DNA"/>
</dbReference>
<proteinExistence type="predicted"/>
<evidence type="ECO:0000313" key="2">
    <source>
        <dbReference type="Proteomes" id="UP000481037"/>
    </source>
</evidence>
<keyword evidence="2" id="KW-1185">Reference proteome</keyword>
<protein>
    <submittedName>
        <fullName evidence="1">Uncharacterized protein</fullName>
    </submittedName>
</protein>
<organism evidence="1 2">
    <name type="scientific">Duganella alba</name>
    <dbReference type="NCBI Taxonomy" id="2666081"/>
    <lineage>
        <taxon>Bacteria</taxon>
        <taxon>Pseudomonadati</taxon>
        <taxon>Pseudomonadota</taxon>
        <taxon>Betaproteobacteria</taxon>
        <taxon>Burkholderiales</taxon>
        <taxon>Oxalobacteraceae</taxon>
        <taxon>Telluria group</taxon>
        <taxon>Duganella</taxon>
    </lineage>
</organism>
<sequence>MASTITVDFTKGIEGWTPGVADYGDPDEPSETGYGWSKLPAPLEGKGYFLTVHNNSDDVLTYVKHQVGGFAPGAKYNLSFSMTYATDASADCAGVGGSRGNDIFMVAAAAGDEPKTVKQADGRYRLNLDRGNNAEPGTQGKVLGRLGIEGLGCNGGEWAQATRASTEAIPVTADKDGKLWIVLGADSGYEATNAWFLLGATVQVKPQ</sequence>
<comment type="caution">
    <text evidence="1">The sequence shown here is derived from an EMBL/GenBank/DDBJ whole genome shotgun (WGS) entry which is preliminary data.</text>
</comment>
<name>A0A6L5QD60_9BURK</name>
<dbReference type="Proteomes" id="UP000481037">
    <property type="component" value="Unassembled WGS sequence"/>
</dbReference>
<accession>A0A6L5QD60</accession>